<evidence type="ECO:0000256" key="1">
    <source>
        <dbReference type="SAM" id="MobiDB-lite"/>
    </source>
</evidence>
<feature type="compositionally biased region" description="Pro residues" evidence="1">
    <location>
        <begin position="151"/>
        <end position="160"/>
    </location>
</feature>
<protein>
    <submittedName>
        <fullName evidence="2">Uncharacterized protein</fullName>
    </submittedName>
</protein>
<dbReference type="EMBL" id="VSSQ01054667">
    <property type="protein sequence ID" value="MPN08604.1"/>
    <property type="molecule type" value="Genomic_DNA"/>
</dbReference>
<name>A0A645F7L8_9ZZZZ</name>
<comment type="caution">
    <text evidence="2">The sequence shown here is derived from an EMBL/GenBank/DDBJ whole genome shotgun (WGS) entry which is preliminary data.</text>
</comment>
<sequence>MRQHVEQDFGVAFSVGVAMIGVRQFAAQLLGIGEIAVVHHDDTEGRIHVEGLSLFLAGCIARSGIPHLTQTHITGQSTHIAGAEHILHHALGLVHEELAFLLGHDAGCILPTVLQQQQSVINQLIHGCGAHHTNDSTHSCVPSVRESRPSPHSPASPPIG</sequence>
<dbReference type="AlphaFoldDB" id="A0A645F7L8"/>
<feature type="region of interest" description="Disordered" evidence="1">
    <location>
        <begin position="136"/>
        <end position="160"/>
    </location>
</feature>
<proteinExistence type="predicted"/>
<reference evidence="2" key="1">
    <citation type="submission" date="2019-08" db="EMBL/GenBank/DDBJ databases">
        <authorList>
            <person name="Kucharzyk K."/>
            <person name="Murdoch R.W."/>
            <person name="Higgins S."/>
            <person name="Loffler F."/>
        </authorList>
    </citation>
    <scope>NUCLEOTIDE SEQUENCE</scope>
</reference>
<evidence type="ECO:0000313" key="2">
    <source>
        <dbReference type="EMBL" id="MPN08604.1"/>
    </source>
</evidence>
<gene>
    <name evidence="2" type="ORF">SDC9_155888</name>
</gene>
<accession>A0A645F7L8</accession>
<organism evidence="2">
    <name type="scientific">bioreactor metagenome</name>
    <dbReference type="NCBI Taxonomy" id="1076179"/>
    <lineage>
        <taxon>unclassified sequences</taxon>
        <taxon>metagenomes</taxon>
        <taxon>ecological metagenomes</taxon>
    </lineage>
</organism>